<dbReference type="SUPFAM" id="SSF52087">
    <property type="entry name" value="CRAL/TRIO domain"/>
    <property type="match status" value="1"/>
</dbReference>
<accession>A0AAD3RAC4</accession>
<evidence type="ECO:0000313" key="2">
    <source>
        <dbReference type="Proteomes" id="UP001279410"/>
    </source>
</evidence>
<proteinExistence type="predicted"/>
<dbReference type="Proteomes" id="UP001279410">
    <property type="component" value="Unassembled WGS sequence"/>
</dbReference>
<dbReference type="InterPro" id="IPR036865">
    <property type="entry name" value="CRAL-TRIO_dom_sf"/>
</dbReference>
<dbReference type="PRINTS" id="PR00180">
    <property type="entry name" value="CRETINALDHBP"/>
</dbReference>
<name>A0AAD3RAC4_LATJO</name>
<keyword evidence="2" id="KW-1185">Reference proteome</keyword>
<comment type="caution">
    <text evidence="1">The sequence shown here is derived from an EMBL/GenBank/DDBJ whole genome shotgun (WGS) entry which is preliminary data.</text>
</comment>
<protein>
    <submittedName>
        <fullName evidence="1">Retinaldehyde-binding protein 1b</fullName>
    </submittedName>
</protein>
<dbReference type="AlphaFoldDB" id="A0AAD3RAC4"/>
<sequence>MSTLKWQKCKYILVNLPYGVGGGAGSGQAERLTVMTTGQCLTPANLWDHTRQKNSSFRSIQATAPRKEYQLFENLIPRGRDVTIEAGLPRILQSRDKYAGSLFNTRIRLRRLARSHVLTVKDPGEAGERGDSDQRVLCIIENFKGFTMQQASGIKPTELKKMVDMLQDLFPARFKSCAFHPPALVLHHHSTTWPKPIEEQAERLYEMQL</sequence>
<gene>
    <name evidence="1" type="ORF">AKAME5_001334500</name>
</gene>
<organism evidence="1 2">
    <name type="scientific">Lates japonicus</name>
    <name type="common">Japanese lates</name>
    <dbReference type="NCBI Taxonomy" id="270547"/>
    <lineage>
        <taxon>Eukaryota</taxon>
        <taxon>Metazoa</taxon>
        <taxon>Chordata</taxon>
        <taxon>Craniata</taxon>
        <taxon>Vertebrata</taxon>
        <taxon>Euteleostomi</taxon>
        <taxon>Actinopterygii</taxon>
        <taxon>Neopterygii</taxon>
        <taxon>Teleostei</taxon>
        <taxon>Neoteleostei</taxon>
        <taxon>Acanthomorphata</taxon>
        <taxon>Carangaria</taxon>
        <taxon>Carangaria incertae sedis</taxon>
        <taxon>Centropomidae</taxon>
        <taxon>Lates</taxon>
    </lineage>
</organism>
<reference evidence="1" key="1">
    <citation type="submission" date="2022-08" db="EMBL/GenBank/DDBJ databases">
        <title>Genome sequencing of akame (Lates japonicus).</title>
        <authorList>
            <person name="Hashiguchi Y."/>
            <person name="Takahashi H."/>
        </authorList>
    </citation>
    <scope>NUCLEOTIDE SEQUENCE</scope>
    <source>
        <strain evidence="1">Kochi</strain>
    </source>
</reference>
<evidence type="ECO:0000313" key="1">
    <source>
        <dbReference type="EMBL" id="GLD61547.1"/>
    </source>
</evidence>
<dbReference type="EMBL" id="BRZM01000047">
    <property type="protein sequence ID" value="GLD61547.1"/>
    <property type="molecule type" value="Genomic_DNA"/>
</dbReference>
<dbReference type="Gene3D" id="3.40.525.10">
    <property type="entry name" value="CRAL-TRIO lipid binding domain"/>
    <property type="match status" value="1"/>
</dbReference>